<dbReference type="EMBL" id="MN740805">
    <property type="protein sequence ID" value="QHS82798.1"/>
    <property type="molecule type" value="Genomic_DNA"/>
</dbReference>
<accession>A0A6C0ASU6</accession>
<organism evidence="1">
    <name type="scientific">viral metagenome</name>
    <dbReference type="NCBI Taxonomy" id="1070528"/>
    <lineage>
        <taxon>unclassified sequences</taxon>
        <taxon>metagenomes</taxon>
        <taxon>organismal metagenomes</taxon>
    </lineage>
</organism>
<name>A0A6C0ASU6_9ZZZZ</name>
<proteinExistence type="predicted"/>
<sequence>MEYSIQMENFFIFLQTFTWLTIQNVIHYFQNIDYQGIGLHLLTFYSETVQYCKNGFDKVYSIPSIKSRVDNLVYSAEYLKCTLIGQRIEPFNSNWISSSALKTSSMYDNKLVELYYDLDNEELEQNNRNQYLNNAFDTACSGVNSVIKFDSKLNHSMVIMKLGEQYYTRSFNMNTCNDSTEELFDIEKSGMFTNKFLSIEYTHPEMSQGIVVNLDKGYWNIGNHILSNLFIKRWLEYQMLGYRYDNRYIIKLLDGDVNVVELKWGQGIVLGEDGRYEIV</sequence>
<protein>
    <submittedName>
        <fullName evidence="1">Uncharacterized protein</fullName>
    </submittedName>
</protein>
<dbReference type="AlphaFoldDB" id="A0A6C0ASU6"/>
<reference evidence="1" key="1">
    <citation type="journal article" date="2020" name="Nature">
        <title>Giant virus diversity and host interactions through global metagenomics.</title>
        <authorList>
            <person name="Schulz F."/>
            <person name="Roux S."/>
            <person name="Paez-Espino D."/>
            <person name="Jungbluth S."/>
            <person name="Walsh D.A."/>
            <person name="Denef V.J."/>
            <person name="McMahon K.D."/>
            <person name="Konstantinidis K.T."/>
            <person name="Eloe-Fadrosh E.A."/>
            <person name="Kyrpides N.C."/>
            <person name="Woyke T."/>
        </authorList>
    </citation>
    <scope>NUCLEOTIDE SEQUENCE</scope>
    <source>
        <strain evidence="1">GVMAG-S-1101171-111</strain>
    </source>
</reference>
<evidence type="ECO:0000313" key="1">
    <source>
        <dbReference type="EMBL" id="QHS82798.1"/>
    </source>
</evidence>